<evidence type="ECO:0008006" key="4">
    <source>
        <dbReference type="Google" id="ProtNLM"/>
    </source>
</evidence>
<evidence type="ECO:0000313" key="2">
    <source>
        <dbReference type="EnsemblProtists" id="EOD17094"/>
    </source>
</evidence>
<feature type="transmembrane region" description="Helical" evidence="1">
    <location>
        <begin position="72"/>
        <end position="94"/>
    </location>
</feature>
<keyword evidence="1" id="KW-0472">Membrane</keyword>
<reference evidence="2" key="2">
    <citation type="submission" date="2024-10" db="UniProtKB">
        <authorList>
            <consortium name="EnsemblProtists"/>
        </authorList>
    </citation>
    <scope>IDENTIFICATION</scope>
</reference>
<dbReference type="PaxDb" id="2903-EOD17094"/>
<name>A0A0D3J0Q9_EMIH1</name>
<proteinExistence type="predicted"/>
<organism evidence="2 3">
    <name type="scientific">Emiliania huxleyi (strain CCMP1516)</name>
    <dbReference type="NCBI Taxonomy" id="280463"/>
    <lineage>
        <taxon>Eukaryota</taxon>
        <taxon>Haptista</taxon>
        <taxon>Haptophyta</taxon>
        <taxon>Prymnesiophyceae</taxon>
        <taxon>Isochrysidales</taxon>
        <taxon>Noelaerhabdaceae</taxon>
        <taxon>Emiliania</taxon>
    </lineage>
</organism>
<dbReference type="PANTHER" id="PTHR31303">
    <property type="entry name" value="CTP-DEPENDENT DIACYLGLYCEROL KINASE 1"/>
    <property type="match status" value="1"/>
</dbReference>
<dbReference type="AlphaFoldDB" id="A0A0D3J0Q9"/>
<keyword evidence="1" id="KW-1133">Transmembrane helix</keyword>
<reference evidence="3" key="1">
    <citation type="journal article" date="2013" name="Nature">
        <title>Pan genome of the phytoplankton Emiliania underpins its global distribution.</title>
        <authorList>
            <person name="Read B.A."/>
            <person name="Kegel J."/>
            <person name="Klute M.J."/>
            <person name="Kuo A."/>
            <person name="Lefebvre S.C."/>
            <person name="Maumus F."/>
            <person name="Mayer C."/>
            <person name="Miller J."/>
            <person name="Monier A."/>
            <person name="Salamov A."/>
            <person name="Young J."/>
            <person name="Aguilar M."/>
            <person name="Claverie J.M."/>
            <person name="Frickenhaus S."/>
            <person name="Gonzalez K."/>
            <person name="Herman E.K."/>
            <person name="Lin Y.C."/>
            <person name="Napier J."/>
            <person name="Ogata H."/>
            <person name="Sarno A.F."/>
            <person name="Shmutz J."/>
            <person name="Schroeder D."/>
            <person name="de Vargas C."/>
            <person name="Verret F."/>
            <person name="von Dassow P."/>
            <person name="Valentin K."/>
            <person name="Van de Peer Y."/>
            <person name="Wheeler G."/>
            <person name="Dacks J.B."/>
            <person name="Delwiche C.F."/>
            <person name="Dyhrman S.T."/>
            <person name="Glockner G."/>
            <person name="John U."/>
            <person name="Richards T."/>
            <person name="Worden A.Z."/>
            <person name="Zhang X."/>
            <person name="Grigoriev I.V."/>
            <person name="Allen A.E."/>
            <person name="Bidle K."/>
            <person name="Borodovsky M."/>
            <person name="Bowler C."/>
            <person name="Brownlee C."/>
            <person name="Cock J.M."/>
            <person name="Elias M."/>
            <person name="Gladyshev V.N."/>
            <person name="Groth M."/>
            <person name="Guda C."/>
            <person name="Hadaegh A."/>
            <person name="Iglesias-Rodriguez M.D."/>
            <person name="Jenkins J."/>
            <person name="Jones B.M."/>
            <person name="Lawson T."/>
            <person name="Leese F."/>
            <person name="Lindquist E."/>
            <person name="Lobanov A."/>
            <person name="Lomsadze A."/>
            <person name="Malik S.B."/>
            <person name="Marsh M.E."/>
            <person name="Mackinder L."/>
            <person name="Mock T."/>
            <person name="Mueller-Roeber B."/>
            <person name="Pagarete A."/>
            <person name="Parker M."/>
            <person name="Probert I."/>
            <person name="Quesneville H."/>
            <person name="Raines C."/>
            <person name="Rensing S.A."/>
            <person name="Riano-Pachon D.M."/>
            <person name="Richier S."/>
            <person name="Rokitta S."/>
            <person name="Shiraiwa Y."/>
            <person name="Soanes D.M."/>
            <person name="van der Giezen M."/>
            <person name="Wahlund T.M."/>
            <person name="Williams B."/>
            <person name="Wilson W."/>
            <person name="Wolfe G."/>
            <person name="Wurch L.L."/>
        </authorList>
    </citation>
    <scope>NUCLEOTIDE SEQUENCE</scope>
</reference>
<keyword evidence="3" id="KW-1185">Reference proteome</keyword>
<dbReference type="Proteomes" id="UP000013827">
    <property type="component" value="Unassembled WGS sequence"/>
</dbReference>
<evidence type="ECO:0000313" key="3">
    <source>
        <dbReference type="Proteomes" id="UP000013827"/>
    </source>
</evidence>
<evidence type="ECO:0000256" key="1">
    <source>
        <dbReference type="SAM" id="Phobius"/>
    </source>
</evidence>
<feature type="transmembrane region" description="Helical" evidence="1">
    <location>
        <begin position="166"/>
        <end position="189"/>
    </location>
</feature>
<dbReference type="KEGG" id="ehx:EMIHUDRAFT_445291"/>
<dbReference type="GO" id="GO:0004143">
    <property type="term" value="F:ATP-dependent diacylglycerol kinase activity"/>
    <property type="evidence" value="ECO:0007669"/>
    <property type="project" value="InterPro"/>
</dbReference>
<dbReference type="EnsemblProtists" id="EOD17094">
    <property type="protein sequence ID" value="EOD17094"/>
    <property type="gene ID" value="EMIHUDRAFT_445291"/>
</dbReference>
<feature type="transmembrane region" description="Helical" evidence="1">
    <location>
        <begin position="352"/>
        <end position="372"/>
    </location>
</feature>
<dbReference type="PANTHER" id="PTHR31303:SF1">
    <property type="entry name" value="CTP-DEPENDENT DIACYLGLYCEROL KINASE 1"/>
    <property type="match status" value="1"/>
</dbReference>
<feature type="transmembrane region" description="Helical" evidence="1">
    <location>
        <begin position="253"/>
        <end position="274"/>
    </location>
</feature>
<feature type="transmembrane region" description="Helical" evidence="1">
    <location>
        <begin position="139"/>
        <end position="160"/>
    </location>
</feature>
<dbReference type="InterPro" id="IPR037997">
    <property type="entry name" value="Dgk1-like"/>
</dbReference>
<protein>
    <recommendedName>
        <fullName evidence="4">Dolichol kinase</fullName>
    </recommendedName>
</protein>
<feature type="transmembrane region" description="Helical" evidence="1">
    <location>
        <begin position="295"/>
        <end position="314"/>
    </location>
</feature>
<dbReference type="RefSeq" id="XP_005769523.1">
    <property type="nucleotide sequence ID" value="XM_005769466.1"/>
</dbReference>
<keyword evidence="1" id="KW-0812">Transmembrane</keyword>
<dbReference type="GeneID" id="17263250"/>
<feature type="transmembrane region" description="Helical" evidence="1">
    <location>
        <begin position="220"/>
        <end position="241"/>
    </location>
</feature>
<feature type="transmembrane region" description="Helical" evidence="1">
    <location>
        <begin position="326"/>
        <end position="345"/>
    </location>
</feature>
<sequence>MGGVGSARASMRLSAIFSKAEPIKCSGPTCSTPTINCSLLLLLLLSLIQLSGPVAAILSGALPVDWDQFGVGVAFLIGGEVVRRPIFCLLRVLYLRRAVGLSDAEITDIVGTRLSLPQDWLPNLLADPRTKTRIKVCDVLFRKGGHVFTLTSTIIFNAFVVDDLGALVLSVSLCSVLLVMVQAIAISLFRGAAHRGHWWWLSWLFGAADRIRDGRLGQQNAMMGSTSMMWGIVASAGIALLGLPPQEDAEKLWALATQLVLLPLTYGDAMGEIIGTPFGRHRFKVKGLGEINEKSLEGCAAVFLGSLIPGLIVLGTGAADPCAIPAAWGLAAAIAVLTTITETIAFRSTDNFVIPACNAVLVVIWWHVGLAVDEGNDAYDVLDSFDSGNHSLAVKSPAFGNTPTYALVE</sequence>
<accession>A0A0D3J0Q9</accession>
<dbReference type="HOGENOM" id="CLU_687801_0_0_1"/>